<dbReference type="CDD" id="cd04301">
    <property type="entry name" value="NAT_SF"/>
    <property type="match status" value="1"/>
</dbReference>
<dbReference type="GO" id="GO:0016747">
    <property type="term" value="F:acyltransferase activity, transferring groups other than amino-acyl groups"/>
    <property type="evidence" value="ECO:0007669"/>
    <property type="project" value="InterPro"/>
</dbReference>
<dbReference type="EMBL" id="CADCWM010001124">
    <property type="protein sequence ID" value="CAA9588708.1"/>
    <property type="molecule type" value="Genomic_DNA"/>
</dbReference>
<evidence type="ECO:0000259" key="1">
    <source>
        <dbReference type="PROSITE" id="PS51186"/>
    </source>
</evidence>
<reference evidence="2" key="1">
    <citation type="submission" date="2020-02" db="EMBL/GenBank/DDBJ databases">
        <authorList>
            <person name="Meier V. D."/>
        </authorList>
    </citation>
    <scope>NUCLEOTIDE SEQUENCE</scope>
    <source>
        <strain evidence="2">AVDCRST_MAG88</strain>
    </source>
</reference>
<dbReference type="Gene3D" id="3.40.630.30">
    <property type="match status" value="1"/>
</dbReference>
<dbReference type="SUPFAM" id="SSF55729">
    <property type="entry name" value="Acyl-CoA N-acyltransferases (Nat)"/>
    <property type="match status" value="1"/>
</dbReference>
<dbReference type="PANTHER" id="PTHR43617">
    <property type="entry name" value="L-AMINO ACID N-ACETYLTRANSFERASE"/>
    <property type="match status" value="1"/>
</dbReference>
<dbReference type="InterPro" id="IPR000182">
    <property type="entry name" value="GNAT_dom"/>
</dbReference>
<dbReference type="Pfam" id="PF00583">
    <property type="entry name" value="Acetyltransf_1"/>
    <property type="match status" value="1"/>
</dbReference>
<proteinExistence type="predicted"/>
<dbReference type="AlphaFoldDB" id="A0A6J4VT84"/>
<dbReference type="InterPro" id="IPR050276">
    <property type="entry name" value="MshD_Acetyltransferase"/>
</dbReference>
<accession>A0A6J4VT84</accession>
<dbReference type="PROSITE" id="PS51186">
    <property type="entry name" value="GNAT"/>
    <property type="match status" value="1"/>
</dbReference>
<protein>
    <recommendedName>
        <fullName evidence="1">N-acetyltransferase domain-containing protein</fullName>
    </recommendedName>
</protein>
<organism evidence="2">
    <name type="scientific">uncultured Thermomicrobiales bacterium</name>
    <dbReference type="NCBI Taxonomy" id="1645740"/>
    <lineage>
        <taxon>Bacteria</taxon>
        <taxon>Pseudomonadati</taxon>
        <taxon>Thermomicrobiota</taxon>
        <taxon>Thermomicrobia</taxon>
        <taxon>Thermomicrobiales</taxon>
        <taxon>environmental samples</taxon>
    </lineage>
</organism>
<name>A0A6J4VT84_9BACT</name>
<evidence type="ECO:0000313" key="2">
    <source>
        <dbReference type="EMBL" id="CAA9588708.1"/>
    </source>
</evidence>
<dbReference type="InterPro" id="IPR016181">
    <property type="entry name" value="Acyl_CoA_acyltransferase"/>
</dbReference>
<gene>
    <name evidence="2" type="ORF">AVDCRST_MAG88-4435</name>
</gene>
<sequence length="183" mass="20263">MTVLIREAMPADAAAIARVHVDAWRTAYRGIMPDATLAALSYDERERMWRRFLTDPQGGRFNYVVEDGTGQIVGYAAGGPEREGDPIFRGELHGIYLLAGWQGGGIGRRLVRRVAERLADGGMRAMLVWVLKDNYPARGFYEALGGRYLREKTIEIAGVTLDEIAYGWADTLSLIEAADARGE</sequence>
<feature type="domain" description="N-acetyltransferase" evidence="1">
    <location>
        <begin position="3"/>
        <end position="181"/>
    </location>
</feature>
<dbReference type="PANTHER" id="PTHR43617:SF30">
    <property type="entry name" value="HISTONE ACETYLTRANSFERASE"/>
    <property type="match status" value="1"/>
</dbReference>